<sequence>MVKCSVGFYTCIDDHIYILYPLTHDQGFLIHREECGMESFSWRRSSDDGSAEEIILSDTDFLSEFWTTLLSSGHHSILVPP</sequence>
<organism evidence="1 2">
    <name type="scientific">Tanacetum coccineum</name>
    <dbReference type="NCBI Taxonomy" id="301880"/>
    <lineage>
        <taxon>Eukaryota</taxon>
        <taxon>Viridiplantae</taxon>
        <taxon>Streptophyta</taxon>
        <taxon>Embryophyta</taxon>
        <taxon>Tracheophyta</taxon>
        <taxon>Spermatophyta</taxon>
        <taxon>Magnoliopsida</taxon>
        <taxon>eudicotyledons</taxon>
        <taxon>Gunneridae</taxon>
        <taxon>Pentapetalae</taxon>
        <taxon>asterids</taxon>
        <taxon>campanulids</taxon>
        <taxon>Asterales</taxon>
        <taxon>Asteraceae</taxon>
        <taxon>Asteroideae</taxon>
        <taxon>Anthemideae</taxon>
        <taxon>Anthemidinae</taxon>
        <taxon>Tanacetum</taxon>
    </lineage>
</organism>
<proteinExistence type="predicted"/>
<name>A0ABQ5GLR1_9ASTR</name>
<reference evidence="1" key="2">
    <citation type="submission" date="2022-01" db="EMBL/GenBank/DDBJ databases">
        <authorList>
            <person name="Yamashiro T."/>
            <person name="Shiraishi A."/>
            <person name="Satake H."/>
            <person name="Nakayama K."/>
        </authorList>
    </citation>
    <scope>NUCLEOTIDE SEQUENCE</scope>
</reference>
<evidence type="ECO:0000313" key="2">
    <source>
        <dbReference type="Proteomes" id="UP001151760"/>
    </source>
</evidence>
<comment type="caution">
    <text evidence="1">The sequence shown here is derived from an EMBL/GenBank/DDBJ whole genome shotgun (WGS) entry which is preliminary data.</text>
</comment>
<gene>
    <name evidence="1" type="ORF">Tco_1043276</name>
</gene>
<accession>A0ABQ5GLR1</accession>
<keyword evidence="2" id="KW-1185">Reference proteome</keyword>
<dbReference type="Proteomes" id="UP001151760">
    <property type="component" value="Unassembled WGS sequence"/>
</dbReference>
<evidence type="ECO:0000313" key="1">
    <source>
        <dbReference type="EMBL" id="GJT76551.1"/>
    </source>
</evidence>
<dbReference type="EMBL" id="BQNB010018634">
    <property type="protein sequence ID" value="GJT76551.1"/>
    <property type="molecule type" value="Genomic_DNA"/>
</dbReference>
<reference evidence="1" key="1">
    <citation type="journal article" date="2022" name="Int. J. Mol. Sci.">
        <title>Draft Genome of Tanacetum Coccineum: Genomic Comparison of Closely Related Tanacetum-Family Plants.</title>
        <authorList>
            <person name="Yamashiro T."/>
            <person name="Shiraishi A."/>
            <person name="Nakayama K."/>
            <person name="Satake H."/>
        </authorList>
    </citation>
    <scope>NUCLEOTIDE SEQUENCE</scope>
</reference>
<protein>
    <submittedName>
        <fullName evidence="1">Uncharacterized protein</fullName>
    </submittedName>
</protein>